<protein>
    <submittedName>
        <fullName evidence="9">Sigma-54-dependent Fis family transcriptional regulator</fullName>
    </submittedName>
</protein>
<dbReference type="SUPFAM" id="SSF46689">
    <property type="entry name" value="Homeodomain-like"/>
    <property type="match status" value="1"/>
</dbReference>
<dbReference type="InterPro" id="IPR011006">
    <property type="entry name" value="CheY-like_superfamily"/>
</dbReference>
<evidence type="ECO:0000256" key="5">
    <source>
        <dbReference type="ARBA" id="ARBA00023163"/>
    </source>
</evidence>
<dbReference type="PROSITE" id="PS50110">
    <property type="entry name" value="RESPONSE_REGULATORY"/>
    <property type="match status" value="1"/>
</dbReference>
<keyword evidence="5" id="KW-0804">Transcription</keyword>
<reference evidence="9 10" key="1">
    <citation type="submission" date="2020-04" db="EMBL/GenBank/DDBJ databases">
        <title>Description of novel Gluconacetobacter.</title>
        <authorList>
            <person name="Sombolestani A."/>
        </authorList>
    </citation>
    <scope>NUCLEOTIDE SEQUENCE [LARGE SCALE GENOMIC DNA]</scope>
    <source>
        <strain evidence="9 10">LMG 7603</strain>
    </source>
</reference>
<evidence type="ECO:0000256" key="2">
    <source>
        <dbReference type="ARBA" id="ARBA00022840"/>
    </source>
</evidence>
<dbReference type="Pfam" id="PF00072">
    <property type="entry name" value="Response_reg"/>
    <property type="match status" value="1"/>
</dbReference>
<dbReference type="Proteomes" id="UP000550787">
    <property type="component" value="Unassembled WGS sequence"/>
</dbReference>
<dbReference type="SUPFAM" id="SSF52540">
    <property type="entry name" value="P-loop containing nucleoside triphosphate hydrolases"/>
    <property type="match status" value="1"/>
</dbReference>
<dbReference type="InterPro" id="IPR001789">
    <property type="entry name" value="Sig_transdc_resp-reg_receiver"/>
</dbReference>
<dbReference type="GO" id="GO:0006355">
    <property type="term" value="P:regulation of DNA-templated transcription"/>
    <property type="evidence" value="ECO:0007669"/>
    <property type="project" value="InterPro"/>
</dbReference>
<evidence type="ECO:0000256" key="3">
    <source>
        <dbReference type="ARBA" id="ARBA00023012"/>
    </source>
</evidence>
<dbReference type="Gene3D" id="1.10.10.60">
    <property type="entry name" value="Homeodomain-like"/>
    <property type="match status" value="1"/>
</dbReference>
<dbReference type="SUPFAM" id="SSF52172">
    <property type="entry name" value="CheY-like"/>
    <property type="match status" value="1"/>
</dbReference>
<dbReference type="AlphaFoldDB" id="A0A7W4NMJ1"/>
<dbReference type="PROSITE" id="PS50045">
    <property type="entry name" value="SIGMA54_INTERACT_4"/>
    <property type="match status" value="1"/>
</dbReference>
<evidence type="ECO:0000259" key="7">
    <source>
        <dbReference type="PROSITE" id="PS50045"/>
    </source>
</evidence>
<evidence type="ECO:0000256" key="6">
    <source>
        <dbReference type="PROSITE-ProRule" id="PRU00169"/>
    </source>
</evidence>
<dbReference type="Gene3D" id="1.10.8.60">
    <property type="match status" value="1"/>
</dbReference>
<organism evidence="9 10">
    <name type="scientific">Gluconacetobacter diazotrophicus</name>
    <name type="common">Acetobacter diazotrophicus</name>
    <dbReference type="NCBI Taxonomy" id="33996"/>
    <lineage>
        <taxon>Bacteria</taxon>
        <taxon>Pseudomonadati</taxon>
        <taxon>Pseudomonadota</taxon>
        <taxon>Alphaproteobacteria</taxon>
        <taxon>Acetobacterales</taxon>
        <taxon>Acetobacteraceae</taxon>
        <taxon>Gluconacetobacter</taxon>
    </lineage>
</organism>
<sequence length="446" mass="46431">MSQAPSSPMEPAADSTAGQDPEGACILFVDDDADIRQATALLLRRRGFAVVGAADPGEALSVLAATAVSVVLLDLNYTRGATTGAEGLECLRALLAHDPGLPVVVVTGHSGVAIAVAAMRAGAADFVMKPWKNDRLVATIEDALATHRRRLAARQPVGAGGPADGAAAPADDGMMIAGCAQTRDVLERADRVAPTQAGVLLTGPAGVGKTALARRIHRLSAQRAGRLLVLDPRLGEDTVAVRLAGADARDTLLVEEIGDWSPALQDRLLARVQAGGGARLLATAREGGAALRASVMPDLLCRLDVVTIALPPLAPRGEEIAVLARHFLRLFALRHGVADRTLSPEAEEALAARPWPDNVRALRQAMERATVMARDAVLGVADVAGPGPDAEGTEAGTPDAAPTLARSEKAMIEAALRRHGFNVSHAARELGLTRPALYRRMARHGL</sequence>
<dbReference type="SMART" id="SM00448">
    <property type="entry name" value="REC"/>
    <property type="match status" value="1"/>
</dbReference>
<dbReference type="InterPro" id="IPR009057">
    <property type="entry name" value="Homeodomain-like_sf"/>
</dbReference>
<keyword evidence="4" id="KW-0805">Transcription regulation</keyword>
<feature type="domain" description="Sigma-54 factor interaction" evidence="7">
    <location>
        <begin position="175"/>
        <end position="371"/>
    </location>
</feature>
<keyword evidence="2" id="KW-0067">ATP-binding</keyword>
<dbReference type="Pfam" id="PF02954">
    <property type="entry name" value="HTH_8"/>
    <property type="match status" value="1"/>
</dbReference>
<dbReference type="InterPro" id="IPR058031">
    <property type="entry name" value="AAA_lid_NorR"/>
</dbReference>
<dbReference type="Gene3D" id="3.40.50.300">
    <property type="entry name" value="P-loop containing nucleotide triphosphate hydrolases"/>
    <property type="match status" value="1"/>
</dbReference>
<accession>A0A7W4NMJ1</accession>
<dbReference type="InterPro" id="IPR002078">
    <property type="entry name" value="Sigma_54_int"/>
</dbReference>
<comment type="caution">
    <text evidence="9">The sequence shown here is derived from an EMBL/GenBank/DDBJ whole genome shotgun (WGS) entry which is preliminary data.</text>
</comment>
<name>A0A7W4NMJ1_GLUDI</name>
<evidence type="ECO:0000259" key="8">
    <source>
        <dbReference type="PROSITE" id="PS50110"/>
    </source>
</evidence>
<dbReference type="RefSeq" id="WP_183116030.1">
    <property type="nucleotide sequence ID" value="NZ_JABEQG010000023.1"/>
</dbReference>
<feature type="modified residue" description="4-aspartylphosphate" evidence="6">
    <location>
        <position position="74"/>
    </location>
</feature>
<evidence type="ECO:0000256" key="1">
    <source>
        <dbReference type="ARBA" id="ARBA00022741"/>
    </source>
</evidence>
<dbReference type="InterPro" id="IPR027417">
    <property type="entry name" value="P-loop_NTPase"/>
</dbReference>
<dbReference type="PANTHER" id="PTHR32071">
    <property type="entry name" value="TRANSCRIPTIONAL REGULATORY PROTEIN"/>
    <property type="match status" value="1"/>
</dbReference>
<dbReference type="GO" id="GO:0005524">
    <property type="term" value="F:ATP binding"/>
    <property type="evidence" value="ECO:0007669"/>
    <property type="project" value="UniProtKB-KW"/>
</dbReference>
<dbReference type="SMART" id="SM00382">
    <property type="entry name" value="AAA"/>
    <property type="match status" value="1"/>
</dbReference>
<keyword evidence="6" id="KW-0597">Phosphoprotein</keyword>
<evidence type="ECO:0000313" key="10">
    <source>
        <dbReference type="Proteomes" id="UP000550787"/>
    </source>
</evidence>
<dbReference type="GO" id="GO:0043565">
    <property type="term" value="F:sequence-specific DNA binding"/>
    <property type="evidence" value="ECO:0007669"/>
    <property type="project" value="InterPro"/>
</dbReference>
<feature type="domain" description="Response regulatory" evidence="8">
    <location>
        <begin position="25"/>
        <end position="144"/>
    </location>
</feature>
<dbReference type="EMBL" id="JABEQG010000023">
    <property type="protein sequence ID" value="MBB2157065.1"/>
    <property type="molecule type" value="Genomic_DNA"/>
</dbReference>
<dbReference type="Pfam" id="PF00158">
    <property type="entry name" value="Sigma54_activat"/>
    <property type="match status" value="1"/>
</dbReference>
<gene>
    <name evidence="9" type="ORF">HLH33_12215</name>
</gene>
<keyword evidence="1" id="KW-0547">Nucleotide-binding</keyword>
<dbReference type="PRINTS" id="PR01590">
    <property type="entry name" value="HTHFIS"/>
</dbReference>
<dbReference type="GO" id="GO:0000160">
    <property type="term" value="P:phosphorelay signal transduction system"/>
    <property type="evidence" value="ECO:0007669"/>
    <property type="project" value="UniProtKB-KW"/>
</dbReference>
<dbReference type="CDD" id="cd00009">
    <property type="entry name" value="AAA"/>
    <property type="match status" value="1"/>
</dbReference>
<dbReference type="InterPro" id="IPR002197">
    <property type="entry name" value="HTH_Fis"/>
</dbReference>
<dbReference type="InterPro" id="IPR003593">
    <property type="entry name" value="AAA+_ATPase"/>
</dbReference>
<keyword evidence="3" id="KW-0902">Two-component regulatory system</keyword>
<proteinExistence type="predicted"/>
<dbReference type="Gene3D" id="3.40.50.2300">
    <property type="match status" value="1"/>
</dbReference>
<evidence type="ECO:0000256" key="4">
    <source>
        <dbReference type="ARBA" id="ARBA00023015"/>
    </source>
</evidence>
<dbReference type="Pfam" id="PF25601">
    <property type="entry name" value="AAA_lid_14"/>
    <property type="match status" value="1"/>
</dbReference>
<evidence type="ECO:0000313" key="9">
    <source>
        <dbReference type="EMBL" id="MBB2157065.1"/>
    </source>
</evidence>